<dbReference type="Proteomes" id="UP001521116">
    <property type="component" value="Unassembled WGS sequence"/>
</dbReference>
<dbReference type="EMBL" id="JAJVDC020000128">
    <property type="protein sequence ID" value="KAL1622943.1"/>
    <property type="molecule type" value="Genomic_DNA"/>
</dbReference>
<keyword evidence="4" id="KW-1185">Reference proteome</keyword>
<protein>
    <recommendedName>
        <fullName evidence="2">Heterokaryon incompatibility domain-containing protein</fullName>
    </recommendedName>
</protein>
<feature type="region of interest" description="Disordered" evidence="1">
    <location>
        <begin position="295"/>
        <end position="324"/>
    </location>
</feature>
<dbReference type="PANTHER" id="PTHR24148">
    <property type="entry name" value="ANKYRIN REPEAT DOMAIN-CONTAINING PROTEIN 39 HOMOLOG-RELATED"/>
    <property type="match status" value="1"/>
</dbReference>
<feature type="domain" description="Heterokaryon incompatibility" evidence="2">
    <location>
        <begin position="55"/>
        <end position="199"/>
    </location>
</feature>
<comment type="caution">
    <text evidence="3">The sequence shown here is derived from an EMBL/GenBank/DDBJ whole genome shotgun (WGS) entry which is preliminary data.</text>
</comment>
<reference evidence="3 4" key="1">
    <citation type="submission" date="2024-02" db="EMBL/GenBank/DDBJ databases">
        <title>De novo assembly and annotation of 12 fungi associated with fruit tree decline syndrome in Ontario, Canada.</title>
        <authorList>
            <person name="Sulman M."/>
            <person name="Ellouze W."/>
            <person name="Ilyukhin E."/>
        </authorList>
    </citation>
    <scope>NUCLEOTIDE SEQUENCE [LARGE SCALE GENOMIC DNA]</scope>
    <source>
        <strain evidence="3 4">M1-105</strain>
    </source>
</reference>
<evidence type="ECO:0000259" key="2">
    <source>
        <dbReference type="Pfam" id="PF06985"/>
    </source>
</evidence>
<dbReference type="Pfam" id="PF26639">
    <property type="entry name" value="Het-6_barrel"/>
    <property type="match status" value="1"/>
</dbReference>
<dbReference type="InterPro" id="IPR010730">
    <property type="entry name" value="HET"/>
</dbReference>
<gene>
    <name evidence="3" type="ORF">SLS56_008551</name>
</gene>
<evidence type="ECO:0000313" key="3">
    <source>
        <dbReference type="EMBL" id="KAL1622943.1"/>
    </source>
</evidence>
<evidence type="ECO:0000256" key="1">
    <source>
        <dbReference type="SAM" id="MobiDB-lite"/>
    </source>
</evidence>
<sequence>MNPRMEPALSTKPTYPGQPLDLEDSFRLVEVQPGERDDPIHVRLLNTRLKESPAYEALSYTWGDGALTGNIQLFDPTSASAGGMPVTANCHSALNRLRKTDSSRTLWIDSICINQSLDPERTQQLGLMSQIYSRASRVVVYLGESAGDGDSVMDWLRDNDEPSDNGRNDDRVEIIRPDKAIVEALLRRPWFSRVWVLQEVALAGEAVVCCGDKEISWESFKTFRHWNVAARLIKNLPYAAEYAAQSPSSSASDTPANRLLKKLVATRHCGATDPRDKLFAILPLMDWETKSSAEKYAGGSRKQSLRDSWKGASPVQSKENKKTEKDLDRSIVDYSLKPAQVFTDVAIYLLENLGLDVLRKVAGPSAIPQLPSWAPDWSTALKTTPVQPYFTSRTESVFCAGVKNPTAILKRCWRISQQIDPSGSNFYQLETPAVKIGTVKMLGDKCEADNNCFPLTQWESLVPGPELLQSNEKEERLSEFQRLLVFDSVVYPDAVFRGYRKIRKYDKGVVEDGENKKEAHSEYKKSLRFIMKSMPPSYARQAEVMLEACNGRRLIVTDHGNIGLAPDDTKIGDIVFVLEGANVPFVLRTDMSQRLRLVGDCYVQGIMKGEAWQHHSDAEELVIC</sequence>
<dbReference type="Pfam" id="PF06985">
    <property type="entry name" value="HET"/>
    <property type="match status" value="1"/>
</dbReference>
<accession>A0ABR3SJU5</accession>
<evidence type="ECO:0000313" key="4">
    <source>
        <dbReference type="Proteomes" id="UP001521116"/>
    </source>
</evidence>
<organism evidence="3 4">
    <name type="scientific">Neofusicoccum ribis</name>
    <dbReference type="NCBI Taxonomy" id="45134"/>
    <lineage>
        <taxon>Eukaryota</taxon>
        <taxon>Fungi</taxon>
        <taxon>Dikarya</taxon>
        <taxon>Ascomycota</taxon>
        <taxon>Pezizomycotina</taxon>
        <taxon>Dothideomycetes</taxon>
        <taxon>Dothideomycetes incertae sedis</taxon>
        <taxon>Botryosphaeriales</taxon>
        <taxon>Botryosphaeriaceae</taxon>
        <taxon>Neofusicoccum</taxon>
    </lineage>
</organism>
<proteinExistence type="predicted"/>
<dbReference type="InterPro" id="IPR052895">
    <property type="entry name" value="HetReg/Transcr_Mod"/>
</dbReference>
<name>A0ABR3SJU5_9PEZI</name>
<dbReference type="PANTHER" id="PTHR24148:SF73">
    <property type="entry name" value="HET DOMAIN PROTEIN (AFU_ORTHOLOGUE AFUA_8G01020)"/>
    <property type="match status" value="1"/>
</dbReference>